<feature type="non-terminal residue" evidence="1">
    <location>
        <position position="1"/>
    </location>
</feature>
<dbReference type="EMBL" id="CAJOBG010089727">
    <property type="protein sequence ID" value="CAF4660547.1"/>
    <property type="molecule type" value="Genomic_DNA"/>
</dbReference>
<comment type="caution">
    <text evidence="1">The sequence shown here is derived from an EMBL/GenBank/DDBJ whole genome shotgun (WGS) entry which is preliminary data.</text>
</comment>
<reference evidence="1" key="1">
    <citation type="submission" date="2021-02" db="EMBL/GenBank/DDBJ databases">
        <authorList>
            <person name="Nowell W R."/>
        </authorList>
    </citation>
    <scope>NUCLEOTIDE SEQUENCE</scope>
</reference>
<accession>A0A821GAS5</accession>
<keyword evidence="2" id="KW-1185">Reference proteome</keyword>
<dbReference type="AlphaFoldDB" id="A0A821GAS5"/>
<feature type="non-terminal residue" evidence="1">
    <location>
        <position position="70"/>
    </location>
</feature>
<sequence length="70" mass="7967">ISTSDIIHELLRNYFDAEDELTREQLILSLAKLSQRTNLVYSLAGEYLNSADANDRIVACKLFPLLKSRP</sequence>
<gene>
    <name evidence="1" type="ORF">OVN521_LOCUS47075</name>
</gene>
<name>A0A821GAS5_9BILA</name>
<proteinExistence type="predicted"/>
<dbReference type="Proteomes" id="UP000663866">
    <property type="component" value="Unassembled WGS sequence"/>
</dbReference>
<protein>
    <submittedName>
        <fullName evidence="1">Uncharacterized protein</fullName>
    </submittedName>
</protein>
<organism evidence="1 2">
    <name type="scientific">Rotaria magnacalcarata</name>
    <dbReference type="NCBI Taxonomy" id="392030"/>
    <lineage>
        <taxon>Eukaryota</taxon>
        <taxon>Metazoa</taxon>
        <taxon>Spiralia</taxon>
        <taxon>Gnathifera</taxon>
        <taxon>Rotifera</taxon>
        <taxon>Eurotatoria</taxon>
        <taxon>Bdelloidea</taxon>
        <taxon>Philodinida</taxon>
        <taxon>Philodinidae</taxon>
        <taxon>Rotaria</taxon>
    </lineage>
</organism>
<evidence type="ECO:0000313" key="1">
    <source>
        <dbReference type="EMBL" id="CAF4660547.1"/>
    </source>
</evidence>
<evidence type="ECO:0000313" key="2">
    <source>
        <dbReference type="Proteomes" id="UP000663866"/>
    </source>
</evidence>